<feature type="transmembrane region" description="Helical" evidence="15">
    <location>
        <begin position="388"/>
        <end position="409"/>
    </location>
</feature>
<sequence length="656" mass="74590">MPCGDPAVGWARQLEWQARARAAPGGSPGMPNPNLYLAGWWFVGGLATVNSPLYPVRILYSLIKGSFSFAFILVYLAIYYLASFWADQVTKIVPDPYLDEVFHIPQAQAYCVGRFDIWDPKLTTPPGLYFLSTLIGSQYAHDGCWVSKLRFHNVIALIFLLSYAIDCRGLITLAWRQDRKEPIRKWIADARPISADMLHTGANIALFPLLFFFSGLYYTDVLSTCVVLGTYRLFLERKGARANTAAGLVWLYPAGLIALTMRQTNIFWVAVFMGALELVRTIKANRVDFAGKQPMPRTWKNVGIEIFQQYSHGNIHDIALKDAGVTDFILCAISITIASVFQPLLILTRLWPYILLLASFFVFVVWNGGVVLGDKANHVATIHLPQMLYIWPLVAFFSAPLVLPIGTSFLRNLVSLLSIPLFPRLVQKYLLVSGYIAATLGVTLLIVKYNTIIHPFTLADNRHYMFYVFRYTILRHPLIRYLLAPIYLTCAYLVYLTLSGPWQPASSSVLQTKITNGTIQKQEKQPDIPENKVAEIEGPTTSFLIILLATTALSLITAPLVEPRYFIIPWVIWRLNVPPLPARATPPPSRQRQKRVPRPSDRVAEFIKYWGWEGHDYRLWLETGWFLLINLVTGYVFLYRGFEWPQEPGLVQRFMW</sequence>
<dbReference type="Proteomes" id="UP000235786">
    <property type="component" value="Unassembled WGS sequence"/>
</dbReference>
<comment type="subcellular location">
    <subcellularLocation>
        <location evidence="1">Endoplasmic reticulum membrane</location>
        <topology evidence="1">Multi-pass membrane protein</topology>
    </subcellularLocation>
</comment>
<feature type="transmembrane region" description="Helical" evidence="15">
    <location>
        <begin position="66"/>
        <end position="86"/>
    </location>
</feature>
<comment type="similarity">
    <text evidence="3">Belongs to the ALG10 glucosyltransferase family.</text>
</comment>
<keyword evidence="6" id="KW-0328">Glycosyltransferase</keyword>
<keyword evidence="17" id="KW-1185">Reference proteome</keyword>
<organism evidence="16 17">
    <name type="scientific">Hyaloscypha variabilis (strain UAMH 11265 / GT02V1 / F)</name>
    <name type="common">Meliniomyces variabilis</name>
    <dbReference type="NCBI Taxonomy" id="1149755"/>
    <lineage>
        <taxon>Eukaryota</taxon>
        <taxon>Fungi</taxon>
        <taxon>Dikarya</taxon>
        <taxon>Ascomycota</taxon>
        <taxon>Pezizomycotina</taxon>
        <taxon>Leotiomycetes</taxon>
        <taxon>Helotiales</taxon>
        <taxon>Hyaloscyphaceae</taxon>
        <taxon>Hyaloscypha</taxon>
        <taxon>Hyaloscypha variabilis</taxon>
    </lineage>
</organism>
<dbReference type="GO" id="GO:0106073">
    <property type="term" value="F:dolichyl pyrophosphate Glc2Man9GlcNAc2 alpha-1,2-glucosyltransferase activity"/>
    <property type="evidence" value="ECO:0007669"/>
    <property type="project" value="UniProtKB-EC"/>
</dbReference>
<gene>
    <name evidence="16" type="ORF">L207DRAFT_560719</name>
</gene>
<dbReference type="OrthoDB" id="4769at2759"/>
<keyword evidence="8 15" id="KW-0812">Transmembrane</keyword>
<evidence type="ECO:0000256" key="2">
    <source>
        <dbReference type="ARBA" id="ARBA00004922"/>
    </source>
</evidence>
<evidence type="ECO:0000256" key="5">
    <source>
        <dbReference type="ARBA" id="ARBA00018512"/>
    </source>
</evidence>
<feature type="transmembrane region" description="Helical" evidence="15">
    <location>
        <begin position="35"/>
        <end position="54"/>
    </location>
</feature>
<evidence type="ECO:0000256" key="3">
    <source>
        <dbReference type="ARBA" id="ARBA00010600"/>
    </source>
</evidence>
<comment type="pathway">
    <text evidence="2">Protein modification; protein glycosylation.</text>
</comment>
<dbReference type="PANTHER" id="PTHR12989">
    <property type="entry name" value="ALPHA-1,2-GLUCOSYLTRANSFERASE ALG10"/>
    <property type="match status" value="1"/>
</dbReference>
<dbReference type="GO" id="GO:0005789">
    <property type="term" value="C:endoplasmic reticulum membrane"/>
    <property type="evidence" value="ECO:0007669"/>
    <property type="project" value="UniProtKB-SubCell"/>
</dbReference>
<protein>
    <recommendedName>
        <fullName evidence="5">Dol-P-Glc:Glc(2)Man(9)GlcNAc(2)-PP-Dol alpha-1,2-glucosyltransferase</fullName>
        <ecNumber evidence="4">2.4.1.256</ecNumber>
    </recommendedName>
    <alternativeName>
        <fullName evidence="12">Asparagine-linked glycosylation protein 10</fullName>
    </alternativeName>
</protein>
<dbReference type="Pfam" id="PF04922">
    <property type="entry name" value="DIE2_ALG10"/>
    <property type="match status" value="1"/>
</dbReference>
<evidence type="ECO:0000256" key="6">
    <source>
        <dbReference type="ARBA" id="ARBA00022676"/>
    </source>
</evidence>
<dbReference type="PANTHER" id="PTHR12989:SF10">
    <property type="entry name" value="DOL-P-GLC:GLC(2)MAN(9)GLCNAC(2)-PP-DOL ALPHA-1,2-GLUCOSYLTRANSFERASE-RELATED"/>
    <property type="match status" value="1"/>
</dbReference>
<evidence type="ECO:0000313" key="17">
    <source>
        <dbReference type="Proteomes" id="UP000235786"/>
    </source>
</evidence>
<dbReference type="EC" id="2.4.1.256" evidence="4"/>
<keyword evidence="10 15" id="KW-1133">Transmembrane helix</keyword>
<dbReference type="EMBL" id="KZ613938">
    <property type="protein sequence ID" value="PMD47124.1"/>
    <property type="molecule type" value="Genomic_DNA"/>
</dbReference>
<feature type="transmembrane region" description="Helical" evidence="15">
    <location>
        <begin position="619"/>
        <end position="638"/>
    </location>
</feature>
<dbReference type="UniPathway" id="UPA00378"/>
<name>A0A2J6S8N1_HYAVF</name>
<dbReference type="AlphaFoldDB" id="A0A2J6S8N1"/>
<evidence type="ECO:0000256" key="8">
    <source>
        <dbReference type="ARBA" id="ARBA00022692"/>
    </source>
</evidence>
<feature type="transmembrane region" description="Helical" evidence="15">
    <location>
        <begin position="249"/>
        <end position="276"/>
    </location>
</feature>
<dbReference type="GO" id="GO:0006488">
    <property type="term" value="P:dolichol-linked oligosaccharide biosynthetic process"/>
    <property type="evidence" value="ECO:0007669"/>
    <property type="project" value="InterPro"/>
</dbReference>
<evidence type="ECO:0000256" key="4">
    <source>
        <dbReference type="ARBA" id="ARBA00011967"/>
    </source>
</evidence>
<evidence type="ECO:0000256" key="7">
    <source>
        <dbReference type="ARBA" id="ARBA00022679"/>
    </source>
</evidence>
<keyword evidence="7 16" id="KW-0808">Transferase</keyword>
<evidence type="ECO:0000256" key="11">
    <source>
        <dbReference type="ARBA" id="ARBA00023136"/>
    </source>
</evidence>
<evidence type="ECO:0000256" key="12">
    <source>
        <dbReference type="ARBA" id="ARBA00032069"/>
    </source>
</evidence>
<feature type="transmembrane region" description="Helical" evidence="15">
    <location>
        <begin position="328"/>
        <end position="347"/>
    </location>
</feature>
<feature type="transmembrane region" description="Helical" evidence="15">
    <location>
        <begin position="154"/>
        <end position="175"/>
    </location>
</feature>
<evidence type="ECO:0000256" key="13">
    <source>
        <dbReference type="ARBA" id="ARBA00044727"/>
    </source>
</evidence>
<comment type="catalytic activity">
    <reaction evidence="14">
        <text>an alpha-D-Glc-(1-&gt;3)-alpha-D-Glc-(1-&gt;3)-alpha-D-Man-(1-&gt;2)-alpha-D-Man-(1-&gt;2)-alpha-D-Man-(1-&gt;3)-[alpha-D-Man-(1-&gt;2)-alpha-D-Man-(1-&gt;3)-[alpha-D-Man-(1-&gt;2)-alpha-D-Man-(1-&gt;6)]-alpha-D-Man-(1-&gt;6)]-beta-D-Man-(1-&gt;4)-beta-D-GlcNAc-(1-&gt;4)-alpha-D-GlcNAc-diphospho-di-trans,poly-cis-dolichol + a di-trans,poly-cis-dolichyl beta-D-glucosyl phosphate = a alpha-D-Glc-(1-&gt;2)-alpha-D-Glc-(1-&gt;3)-alpha-D-Glc-(1-&gt;3)-alpha-D-Man-(1-&gt;2)-alpha-D-Man-(1-&gt;2)-alpha-D-Man-(1-&gt;3)-[alpha-D-Man-(1-&gt;2)-alpha-D-Man-(1-&gt;3)-[alpha-D-Man-(1-&gt;2)-alpha-D-Man-(1-&gt;6)]-alpha-D-Man-(1-&gt;6)]-beta-D-Man-(1-&gt;4)-beta-D-GlcNAc-(1-&gt;4)-alpha-D-GlcNAc-diphospho-di-trans,poly-cis-dolichol + a di-trans,poly-cis-dolichyl phosphate + H(+)</text>
        <dbReference type="Rhea" id="RHEA:29543"/>
        <dbReference type="Rhea" id="RHEA-COMP:19498"/>
        <dbReference type="Rhea" id="RHEA-COMP:19502"/>
        <dbReference type="Rhea" id="RHEA-COMP:19512"/>
        <dbReference type="Rhea" id="RHEA-COMP:19522"/>
        <dbReference type="ChEBI" id="CHEBI:15378"/>
        <dbReference type="ChEBI" id="CHEBI:57525"/>
        <dbReference type="ChEBI" id="CHEBI:57683"/>
        <dbReference type="ChEBI" id="CHEBI:132522"/>
        <dbReference type="ChEBI" id="CHEBI:132523"/>
        <dbReference type="EC" id="2.4.1.256"/>
    </reaction>
    <physiologicalReaction direction="left-to-right" evidence="14">
        <dbReference type="Rhea" id="RHEA:29544"/>
    </physiologicalReaction>
</comment>
<proteinExistence type="inferred from homology"/>
<dbReference type="STRING" id="1149755.A0A2J6S8N1"/>
<evidence type="ECO:0000256" key="9">
    <source>
        <dbReference type="ARBA" id="ARBA00022824"/>
    </source>
</evidence>
<dbReference type="InterPro" id="IPR016900">
    <property type="entry name" value="Alg10"/>
</dbReference>
<feature type="transmembrane region" description="Helical" evidence="15">
    <location>
        <begin position="353"/>
        <end position="376"/>
    </location>
</feature>
<feature type="transmembrane region" description="Helical" evidence="15">
    <location>
        <begin position="429"/>
        <end position="447"/>
    </location>
</feature>
<evidence type="ECO:0000313" key="16">
    <source>
        <dbReference type="EMBL" id="PMD47124.1"/>
    </source>
</evidence>
<reference evidence="16 17" key="1">
    <citation type="submission" date="2016-04" db="EMBL/GenBank/DDBJ databases">
        <title>A degradative enzymes factory behind the ericoid mycorrhizal symbiosis.</title>
        <authorList>
            <consortium name="DOE Joint Genome Institute"/>
            <person name="Martino E."/>
            <person name="Morin E."/>
            <person name="Grelet G."/>
            <person name="Kuo A."/>
            <person name="Kohler A."/>
            <person name="Daghino S."/>
            <person name="Barry K."/>
            <person name="Choi C."/>
            <person name="Cichocki N."/>
            <person name="Clum A."/>
            <person name="Copeland A."/>
            <person name="Hainaut M."/>
            <person name="Haridas S."/>
            <person name="Labutti K."/>
            <person name="Lindquist E."/>
            <person name="Lipzen A."/>
            <person name="Khouja H.-R."/>
            <person name="Murat C."/>
            <person name="Ohm R."/>
            <person name="Olson A."/>
            <person name="Spatafora J."/>
            <person name="Veneault-Fourrey C."/>
            <person name="Henrissat B."/>
            <person name="Grigoriev I."/>
            <person name="Martin F."/>
            <person name="Perotto S."/>
        </authorList>
    </citation>
    <scope>NUCLEOTIDE SEQUENCE [LARGE SCALE GENOMIC DNA]</scope>
    <source>
        <strain evidence="16 17">F</strain>
    </source>
</reference>
<keyword evidence="11 15" id="KW-0472">Membrane</keyword>
<accession>A0A2J6S8N1</accession>
<feature type="transmembrane region" description="Helical" evidence="15">
    <location>
        <begin position="542"/>
        <end position="561"/>
    </location>
</feature>
<evidence type="ECO:0000256" key="15">
    <source>
        <dbReference type="SAM" id="Phobius"/>
    </source>
</evidence>
<evidence type="ECO:0000256" key="14">
    <source>
        <dbReference type="ARBA" id="ARBA00048064"/>
    </source>
</evidence>
<evidence type="ECO:0000256" key="1">
    <source>
        <dbReference type="ARBA" id="ARBA00004477"/>
    </source>
</evidence>
<feature type="transmembrane region" description="Helical" evidence="15">
    <location>
        <begin position="478"/>
        <end position="498"/>
    </location>
</feature>
<comment type="function">
    <text evidence="13">Dol-P-Glc:Glc(2)Man(9)GlcNAc(2)-PP-Dol alpha-1,2-glucosyltransferase that operates in the biosynthetic pathway of dolichol-linked oligosaccharides, the glycan precursors employed in protein asparagine (N)-glycosylation. The assembly of dolichol-linked oligosaccharides begins on the cytosolic side of the endoplasmic reticulum membrane and finishes in its lumen. The sequential addition of sugars to dolichol pyrophosphate produces dolichol-linked oligosaccharides containing fourteen sugars, including two GlcNAcs, nine mannoses and three glucoses. Once assembled, the oligosaccharide is transferred from the lipid to nascent proteins by oligosaccharyltransferases. In the lumen of the endoplasmic reticulum, adds the third and last glucose residue from dolichyl phosphate glucose (Dol-P-Glc) onto the lipid-linked oligosaccharide intermediate Glc(2)Man(9)GlcNAc(2)-PP-Dol to produce Glc(3)Man(9)GlcNAc(2)-PP-Dol.</text>
</comment>
<feature type="transmembrane region" description="Helical" evidence="15">
    <location>
        <begin position="204"/>
        <end position="229"/>
    </location>
</feature>
<keyword evidence="9" id="KW-0256">Endoplasmic reticulum</keyword>
<evidence type="ECO:0000256" key="10">
    <source>
        <dbReference type="ARBA" id="ARBA00022989"/>
    </source>
</evidence>